<accession>A0A1W6N1U2</accession>
<dbReference type="EMBL" id="CP019948">
    <property type="protein sequence ID" value="ARN83803.1"/>
    <property type="molecule type" value="Genomic_DNA"/>
</dbReference>
<keyword evidence="3" id="KW-1185">Reference proteome</keyword>
<keyword evidence="1" id="KW-0812">Transmembrane</keyword>
<dbReference type="Proteomes" id="UP000193978">
    <property type="component" value="Chromosome"/>
</dbReference>
<dbReference type="STRING" id="655015.B1812_19190"/>
<dbReference type="AlphaFoldDB" id="A0A1W6N1U2"/>
<gene>
    <name evidence="2" type="ORF">B1812_19190</name>
</gene>
<keyword evidence="1" id="KW-0472">Membrane</keyword>
<sequence length="188" mass="20582">MRRARLDNASRSEALSDIRGAEIVRLEVLRDAIGPVLDQLPDDCDLFDVAIAPSERPRLFIDQLGFVEIGLDRRVYRFLQDTRHGRIQVCESEKAEVMVEAVTAYIAHRLIEREKALACDFASGATAAEAARAAAMGAEAEAPAPNAEGQAAQGGRAMRTYLFLWEAIGAIVAFGLLAMLGRWFLLHG</sequence>
<evidence type="ECO:0000313" key="3">
    <source>
        <dbReference type="Proteomes" id="UP000193978"/>
    </source>
</evidence>
<keyword evidence="1" id="KW-1133">Transmembrane helix</keyword>
<proteinExistence type="predicted"/>
<evidence type="ECO:0000256" key="1">
    <source>
        <dbReference type="SAM" id="Phobius"/>
    </source>
</evidence>
<organism evidence="2 3">
    <name type="scientific">Methylocystis bryophila</name>
    <dbReference type="NCBI Taxonomy" id="655015"/>
    <lineage>
        <taxon>Bacteria</taxon>
        <taxon>Pseudomonadati</taxon>
        <taxon>Pseudomonadota</taxon>
        <taxon>Alphaproteobacteria</taxon>
        <taxon>Hyphomicrobiales</taxon>
        <taxon>Methylocystaceae</taxon>
        <taxon>Methylocystis</taxon>
    </lineage>
</organism>
<protein>
    <submittedName>
        <fullName evidence="2">Uncharacterized protein</fullName>
    </submittedName>
</protein>
<evidence type="ECO:0000313" key="2">
    <source>
        <dbReference type="EMBL" id="ARN83803.1"/>
    </source>
</evidence>
<dbReference type="KEGG" id="mbry:B1812_19190"/>
<reference evidence="2 3" key="1">
    <citation type="submission" date="2017-02" db="EMBL/GenBank/DDBJ databases">
        <authorList>
            <person name="Peterson S.W."/>
        </authorList>
    </citation>
    <scope>NUCLEOTIDE SEQUENCE [LARGE SCALE GENOMIC DNA]</scope>
    <source>
        <strain evidence="2 3">S285</strain>
    </source>
</reference>
<feature type="transmembrane region" description="Helical" evidence="1">
    <location>
        <begin position="162"/>
        <end position="185"/>
    </location>
</feature>
<name>A0A1W6N1U2_9HYPH</name>